<evidence type="ECO:0000313" key="4">
    <source>
        <dbReference type="Proteomes" id="UP000673447"/>
    </source>
</evidence>
<evidence type="ECO:0000256" key="1">
    <source>
        <dbReference type="SAM" id="SignalP"/>
    </source>
</evidence>
<dbReference type="RefSeq" id="WP_210536149.1">
    <property type="nucleotide sequence ID" value="NZ_JAGKTC010000001.1"/>
</dbReference>
<dbReference type="EMBL" id="JAGKTC010000001">
    <property type="protein sequence ID" value="MBP3983854.1"/>
    <property type="molecule type" value="Genomic_DNA"/>
</dbReference>
<feature type="chain" id="PRO_5037943325" description="EF-hand domain-containing protein" evidence="1">
    <location>
        <begin position="19"/>
        <end position="109"/>
    </location>
</feature>
<dbReference type="Pfam" id="PF13202">
    <property type="entry name" value="EF-hand_5"/>
    <property type="match status" value="2"/>
</dbReference>
<dbReference type="Proteomes" id="UP000673447">
    <property type="component" value="Unassembled WGS sequence"/>
</dbReference>
<reference evidence="3" key="1">
    <citation type="journal article" date="2016" name="Int. J. Syst. Evol. Microbiol.">
        <title>Pseudoxanthomonas helianthi sp. nov., isolated from roots of Jerusalem artichoke (Helianthus tuberosus).</title>
        <authorList>
            <person name="Kittiwongwattana C."/>
            <person name="Thawai C."/>
        </authorList>
    </citation>
    <scope>NUCLEOTIDE SEQUENCE</scope>
    <source>
        <strain evidence="3">110414</strain>
    </source>
</reference>
<evidence type="ECO:0000259" key="2">
    <source>
        <dbReference type="PROSITE" id="PS50222"/>
    </source>
</evidence>
<gene>
    <name evidence="3" type="ORF">J5837_05375</name>
</gene>
<dbReference type="SUPFAM" id="SSF47473">
    <property type="entry name" value="EF-hand"/>
    <property type="match status" value="1"/>
</dbReference>
<dbReference type="PROSITE" id="PS50222">
    <property type="entry name" value="EF_HAND_2"/>
    <property type="match status" value="2"/>
</dbReference>
<dbReference type="AlphaFoldDB" id="A0A940X347"/>
<dbReference type="GO" id="GO:0005509">
    <property type="term" value="F:calcium ion binding"/>
    <property type="evidence" value="ECO:0007669"/>
    <property type="project" value="InterPro"/>
</dbReference>
<feature type="domain" description="EF-hand" evidence="2">
    <location>
        <begin position="79"/>
        <end position="109"/>
    </location>
</feature>
<keyword evidence="4" id="KW-1185">Reference proteome</keyword>
<accession>A0A940X347</accession>
<feature type="domain" description="EF-hand" evidence="2">
    <location>
        <begin position="18"/>
        <end position="53"/>
    </location>
</feature>
<dbReference type="Gene3D" id="1.10.238.10">
    <property type="entry name" value="EF-hand"/>
    <property type="match status" value="1"/>
</dbReference>
<keyword evidence="1" id="KW-0732">Signal</keyword>
<dbReference type="InterPro" id="IPR002048">
    <property type="entry name" value="EF_hand_dom"/>
</dbReference>
<dbReference type="InterPro" id="IPR018247">
    <property type="entry name" value="EF_Hand_1_Ca_BS"/>
</dbReference>
<feature type="signal peptide" evidence="1">
    <location>
        <begin position="1"/>
        <end position="18"/>
    </location>
</feature>
<reference evidence="3" key="2">
    <citation type="submission" date="2021-03" db="EMBL/GenBank/DDBJ databases">
        <authorList>
            <person name="Cao W."/>
        </authorList>
    </citation>
    <scope>NUCLEOTIDE SEQUENCE</scope>
    <source>
        <strain evidence="3">110414</strain>
    </source>
</reference>
<dbReference type="InterPro" id="IPR011992">
    <property type="entry name" value="EF-hand-dom_pair"/>
</dbReference>
<evidence type="ECO:0000313" key="3">
    <source>
        <dbReference type="EMBL" id="MBP3983854.1"/>
    </source>
</evidence>
<name>A0A940X347_9GAMM</name>
<organism evidence="3 4">
    <name type="scientific">Pseudoxanthomonas helianthi</name>
    <dbReference type="NCBI Taxonomy" id="1453541"/>
    <lineage>
        <taxon>Bacteria</taxon>
        <taxon>Pseudomonadati</taxon>
        <taxon>Pseudomonadota</taxon>
        <taxon>Gammaproteobacteria</taxon>
        <taxon>Lysobacterales</taxon>
        <taxon>Lysobacteraceae</taxon>
        <taxon>Pseudoxanthomonas</taxon>
    </lineage>
</organism>
<sequence>MRAVVSLLLLILGLPAPAQVHTTDDYLSRIDADADGRVSLAEYQDWMSYAFDGMDRNADGVLSALEQPGGRGEPVTRTQHRERLAARFRKQDANADGYLSAKELAAPPR</sequence>
<comment type="caution">
    <text evidence="3">The sequence shown here is derived from an EMBL/GenBank/DDBJ whole genome shotgun (WGS) entry which is preliminary data.</text>
</comment>
<proteinExistence type="predicted"/>
<dbReference type="PROSITE" id="PS00018">
    <property type="entry name" value="EF_HAND_1"/>
    <property type="match status" value="2"/>
</dbReference>
<protein>
    <recommendedName>
        <fullName evidence="2">EF-hand domain-containing protein</fullName>
    </recommendedName>
</protein>